<proteinExistence type="predicted"/>
<gene>
    <name evidence="2" type="ORF">KME07_13170</name>
</gene>
<dbReference type="Proteomes" id="UP000707356">
    <property type="component" value="Unassembled WGS sequence"/>
</dbReference>
<organism evidence="2 3">
    <name type="scientific">Pegethrix bostrychoides GSE-TBD4-15B</name>
    <dbReference type="NCBI Taxonomy" id="2839662"/>
    <lineage>
        <taxon>Bacteria</taxon>
        <taxon>Bacillati</taxon>
        <taxon>Cyanobacteriota</taxon>
        <taxon>Cyanophyceae</taxon>
        <taxon>Oculatellales</taxon>
        <taxon>Oculatellaceae</taxon>
        <taxon>Pegethrix</taxon>
    </lineage>
</organism>
<feature type="transmembrane region" description="Helical" evidence="1">
    <location>
        <begin position="6"/>
        <end position="29"/>
    </location>
</feature>
<evidence type="ECO:0000256" key="1">
    <source>
        <dbReference type="SAM" id="Phobius"/>
    </source>
</evidence>
<keyword evidence="1" id="KW-1133">Transmembrane helix</keyword>
<comment type="caution">
    <text evidence="2">The sequence shown here is derived from an EMBL/GenBank/DDBJ whole genome shotgun (WGS) entry which is preliminary data.</text>
</comment>
<evidence type="ECO:0000313" key="3">
    <source>
        <dbReference type="Proteomes" id="UP000707356"/>
    </source>
</evidence>
<keyword evidence="1" id="KW-0812">Transmembrane</keyword>
<dbReference type="EMBL" id="JAHHHV010000067">
    <property type="protein sequence ID" value="MBW4466369.1"/>
    <property type="molecule type" value="Genomic_DNA"/>
</dbReference>
<reference evidence="2" key="1">
    <citation type="submission" date="2021-05" db="EMBL/GenBank/DDBJ databases">
        <authorList>
            <person name="Pietrasiak N."/>
            <person name="Ward R."/>
            <person name="Stajich J.E."/>
            <person name="Kurbessoian T."/>
        </authorList>
    </citation>
    <scope>NUCLEOTIDE SEQUENCE</scope>
    <source>
        <strain evidence="2">GSE-TBD4-15B</strain>
    </source>
</reference>
<feature type="transmembrane region" description="Helical" evidence="1">
    <location>
        <begin position="74"/>
        <end position="98"/>
    </location>
</feature>
<evidence type="ECO:0000313" key="2">
    <source>
        <dbReference type="EMBL" id="MBW4466369.1"/>
    </source>
</evidence>
<accession>A0A951PBB9</accession>
<reference evidence="2" key="2">
    <citation type="journal article" date="2022" name="Microbiol. Resour. Announc.">
        <title>Metagenome Sequencing to Explore Phylogenomics of Terrestrial Cyanobacteria.</title>
        <authorList>
            <person name="Ward R.D."/>
            <person name="Stajich J.E."/>
            <person name="Johansen J.R."/>
            <person name="Huntemann M."/>
            <person name="Clum A."/>
            <person name="Foster B."/>
            <person name="Foster B."/>
            <person name="Roux S."/>
            <person name="Palaniappan K."/>
            <person name="Varghese N."/>
            <person name="Mukherjee S."/>
            <person name="Reddy T.B.K."/>
            <person name="Daum C."/>
            <person name="Copeland A."/>
            <person name="Chen I.A."/>
            <person name="Ivanova N.N."/>
            <person name="Kyrpides N.C."/>
            <person name="Shapiro N."/>
            <person name="Eloe-Fadrosh E.A."/>
            <person name="Pietrasiak N."/>
        </authorList>
    </citation>
    <scope>NUCLEOTIDE SEQUENCE</scope>
    <source>
        <strain evidence="2">GSE-TBD4-15B</strain>
    </source>
</reference>
<keyword evidence="1" id="KW-0472">Membrane</keyword>
<feature type="transmembrane region" description="Helical" evidence="1">
    <location>
        <begin position="50"/>
        <end position="68"/>
    </location>
</feature>
<sequence>MDYANPPYFLLFAGLLIALTSGAAFEATLKGSVNDWARNRSTRTLANMRGMSLLLPFLGICLGTWLFLASGISIFGFPGAIAFGIAFLLTLLTGLLVWTQLGQILIQLEQGGSKALDLDSF</sequence>
<name>A0A951PBB9_9CYAN</name>
<protein>
    <submittedName>
        <fullName evidence="2">Uncharacterized protein</fullName>
    </submittedName>
</protein>
<dbReference type="AlphaFoldDB" id="A0A951PBB9"/>